<dbReference type="Pfam" id="PF16807">
    <property type="entry name" value="Phage_tail_terminator_4"/>
    <property type="match status" value="1"/>
</dbReference>
<dbReference type="InterPro" id="IPR053745">
    <property type="entry name" value="Viral_Tail_Comp_sf"/>
</dbReference>
<protein>
    <submittedName>
        <fullName evidence="1">DUF5072 domain-containing protein</fullName>
    </submittedName>
</protein>
<comment type="caution">
    <text evidence="1">The sequence shown here is derived from an EMBL/GenBank/DDBJ whole genome shotgun (WGS) entry which is preliminary data.</text>
</comment>
<dbReference type="Gene3D" id="3.30.2000.30">
    <property type="match status" value="1"/>
</dbReference>
<dbReference type="AlphaFoldDB" id="A0A9D1RDW1"/>
<dbReference type="Proteomes" id="UP000824205">
    <property type="component" value="Unassembled WGS sequence"/>
</dbReference>
<dbReference type="EMBL" id="DXGE01000022">
    <property type="protein sequence ID" value="HIW85854.1"/>
    <property type="molecule type" value="Genomic_DNA"/>
</dbReference>
<reference evidence="1" key="1">
    <citation type="journal article" date="2021" name="PeerJ">
        <title>Extensive microbial diversity within the chicken gut microbiome revealed by metagenomics and culture.</title>
        <authorList>
            <person name="Gilroy R."/>
            <person name="Ravi A."/>
            <person name="Getino M."/>
            <person name="Pursley I."/>
            <person name="Horton D.L."/>
            <person name="Alikhan N.F."/>
            <person name="Baker D."/>
            <person name="Gharbi K."/>
            <person name="Hall N."/>
            <person name="Watson M."/>
            <person name="Adriaenssens E.M."/>
            <person name="Foster-Nyarko E."/>
            <person name="Jarju S."/>
            <person name="Secka A."/>
            <person name="Antonio M."/>
            <person name="Oren A."/>
            <person name="Chaudhuri R.R."/>
            <person name="La Ragione R."/>
            <person name="Hildebrand F."/>
            <person name="Pallen M.J."/>
        </authorList>
    </citation>
    <scope>NUCLEOTIDE SEQUENCE</scope>
    <source>
        <strain evidence="1">421</strain>
    </source>
</reference>
<gene>
    <name evidence="1" type="ORF">IAA48_05100</name>
</gene>
<name>A0A9D1RDW1_9FIRM</name>
<evidence type="ECO:0000313" key="2">
    <source>
        <dbReference type="Proteomes" id="UP000824205"/>
    </source>
</evidence>
<reference evidence="1" key="2">
    <citation type="submission" date="2021-04" db="EMBL/GenBank/DDBJ databases">
        <authorList>
            <person name="Gilroy R."/>
        </authorList>
    </citation>
    <scope>NUCLEOTIDE SEQUENCE</scope>
    <source>
        <strain evidence="1">421</strain>
    </source>
</reference>
<sequence>MLKKLSFVDLIAALIALLKQNTAAKVYDYVPQDAPSPLIYIEAAGKQANDTKAMFCEVYSVNIHAVAEPYEGNTAIYKLINEIEEALTEDITLPEGFDVIYQLSDGVEAIYEEETKEKHAVLPVRFKVAYGYKIK</sequence>
<accession>A0A9D1RDW1</accession>
<evidence type="ECO:0000313" key="1">
    <source>
        <dbReference type="EMBL" id="HIW85854.1"/>
    </source>
</evidence>
<proteinExistence type="predicted"/>
<organism evidence="1 2">
    <name type="scientific">Candidatus Eubacterium faecipullorum</name>
    <dbReference type="NCBI Taxonomy" id="2838571"/>
    <lineage>
        <taxon>Bacteria</taxon>
        <taxon>Bacillati</taxon>
        <taxon>Bacillota</taxon>
        <taxon>Clostridia</taxon>
        <taxon>Eubacteriales</taxon>
        <taxon>Eubacteriaceae</taxon>
        <taxon>Eubacterium</taxon>
    </lineage>
</organism>